<evidence type="ECO:0000256" key="1">
    <source>
        <dbReference type="ARBA" id="ARBA00022737"/>
    </source>
</evidence>
<sequence>MTLNLPSALVGRHNVSGSSRKKQAQKDAKLRKMIRHDLKRHGVDPMIGQMPDQGEKPYPSSSELFSSRSTVISLSPSVPVHCKPTDTVLEAAQLMSLTKENCVLAVDETGDVSGILTAKDLAFRVVGSDLDASVTTVQKIMTSDPMCALHTTTASDALNLMVVKKFRHLPIVDATGRVAGLLDITKCYNKAMDMLEAMYNHSRKLYSTMDNVNLQLGESGNHQSLYIVKYFDGMKKLLTGPTLREVINESKSSAAIYCEANANVFEAAVLMKRYKTTAVLIRERRQVCGIFTSKDIVLRVIAAGLNPKTCIVSSVMTPNPSYGKADDSISSAMRMLSEGGYLNLPVLDGPTIIGVVDVITLTRRSLVQIQTLKSINDDNEDDQEDDFEESDHNIGKHNISQSELNQFDISDDLLLKGKLNYFKECSVKVKLDTGAVFRFRYNPSRGHEGLEKLILSRVGKEVDVYDHGRGRLGLVYLDEDGDSIGLSNDQDLRDCLSLLQSLHRDRIDLFVHMLANDDEKEADRSTFLISTILLGIITSTAVAYAVYRQTNMH</sequence>
<evidence type="ECO:0000313" key="8">
    <source>
        <dbReference type="Proteomes" id="UP000290900"/>
    </source>
</evidence>
<accession>A0A448YTR4</accession>
<feature type="domain" description="CBS" evidence="5">
    <location>
        <begin position="316"/>
        <end position="371"/>
    </location>
</feature>
<feature type="domain" description="PB1" evidence="6">
    <location>
        <begin position="424"/>
        <end position="512"/>
    </location>
</feature>
<dbReference type="InterPro" id="IPR051462">
    <property type="entry name" value="CBS_domain-containing"/>
</dbReference>
<evidence type="ECO:0000259" key="5">
    <source>
        <dbReference type="PROSITE" id="PS51371"/>
    </source>
</evidence>
<feature type="transmembrane region" description="Helical" evidence="4">
    <location>
        <begin position="527"/>
        <end position="547"/>
    </location>
</feature>
<proteinExistence type="predicted"/>
<feature type="domain" description="CBS" evidence="5">
    <location>
        <begin position="74"/>
        <end position="132"/>
    </location>
</feature>
<keyword evidence="4" id="KW-0472">Membrane</keyword>
<dbReference type="PROSITE" id="PS51371">
    <property type="entry name" value="CBS"/>
    <property type="match status" value="3"/>
</dbReference>
<dbReference type="InterPro" id="IPR046342">
    <property type="entry name" value="CBS_dom_sf"/>
</dbReference>
<name>A0A448YTR4_BRENA</name>
<protein>
    <submittedName>
        <fullName evidence="7">DEKNAAC105559</fullName>
    </submittedName>
</protein>
<feature type="region of interest" description="Disordered" evidence="3">
    <location>
        <begin position="1"/>
        <end position="28"/>
    </location>
</feature>
<dbReference type="AlphaFoldDB" id="A0A448YTR4"/>
<keyword evidence="2" id="KW-0129">CBS domain</keyword>
<feature type="region of interest" description="Disordered" evidence="3">
    <location>
        <begin position="43"/>
        <end position="62"/>
    </location>
</feature>
<evidence type="ECO:0000256" key="4">
    <source>
        <dbReference type="SAM" id="Phobius"/>
    </source>
</evidence>
<gene>
    <name evidence="7" type="ORF">BRENAR_LOCUS5038</name>
</gene>
<dbReference type="SMART" id="SM00116">
    <property type="entry name" value="CBS"/>
    <property type="match status" value="4"/>
</dbReference>
<feature type="domain" description="CBS" evidence="5">
    <location>
        <begin position="141"/>
        <end position="198"/>
    </location>
</feature>
<dbReference type="PROSITE" id="PS51745">
    <property type="entry name" value="PB1"/>
    <property type="match status" value="1"/>
</dbReference>
<dbReference type="OrthoDB" id="418595at2759"/>
<dbReference type="PANTHER" id="PTHR48108">
    <property type="entry name" value="CBS DOMAIN-CONTAINING PROTEIN CBSX2, CHLOROPLASTIC"/>
    <property type="match status" value="1"/>
</dbReference>
<dbReference type="CDD" id="cd17781">
    <property type="entry name" value="CBS_pair_MUG70_1"/>
    <property type="match status" value="1"/>
</dbReference>
<dbReference type="Proteomes" id="UP000290900">
    <property type="component" value="Unassembled WGS sequence"/>
</dbReference>
<dbReference type="SUPFAM" id="SSF54277">
    <property type="entry name" value="CAD &amp; PB1 domains"/>
    <property type="match status" value="1"/>
</dbReference>
<dbReference type="InParanoid" id="A0A448YTR4"/>
<dbReference type="Pfam" id="PF00571">
    <property type="entry name" value="CBS"/>
    <property type="match status" value="4"/>
</dbReference>
<dbReference type="PANTHER" id="PTHR48108:SF26">
    <property type="entry name" value="CBS DOMAIN-CONTAINING PROTEIN DDB_G0289609"/>
    <property type="match status" value="1"/>
</dbReference>
<dbReference type="STRING" id="13370.A0A448YTR4"/>
<dbReference type="InterPro" id="IPR053793">
    <property type="entry name" value="PB1-like"/>
</dbReference>
<dbReference type="SUPFAM" id="SSF54631">
    <property type="entry name" value="CBS-domain pair"/>
    <property type="match status" value="2"/>
</dbReference>
<evidence type="ECO:0000259" key="6">
    <source>
        <dbReference type="PROSITE" id="PS51745"/>
    </source>
</evidence>
<dbReference type="Pfam" id="PF00564">
    <property type="entry name" value="PB1"/>
    <property type="match status" value="1"/>
</dbReference>
<keyword evidence="8" id="KW-1185">Reference proteome</keyword>
<dbReference type="InterPro" id="IPR000270">
    <property type="entry name" value="PB1_dom"/>
</dbReference>
<evidence type="ECO:0000313" key="7">
    <source>
        <dbReference type="EMBL" id="VEU24310.1"/>
    </source>
</evidence>
<reference evidence="7 8" key="1">
    <citation type="submission" date="2018-12" db="EMBL/GenBank/DDBJ databases">
        <authorList>
            <person name="Tiukova I."/>
            <person name="Dainat J."/>
        </authorList>
    </citation>
    <scope>NUCLEOTIDE SEQUENCE [LARGE SCALE GENOMIC DNA]</scope>
</reference>
<dbReference type="InterPro" id="IPR000644">
    <property type="entry name" value="CBS_dom"/>
</dbReference>
<dbReference type="Gene3D" id="3.10.580.10">
    <property type="entry name" value="CBS-domain"/>
    <property type="match status" value="2"/>
</dbReference>
<keyword evidence="1" id="KW-0677">Repeat</keyword>
<organism evidence="7 8">
    <name type="scientific">Brettanomyces naardenensis</name>
    <name type="common">Yeast</name>
    <dbReference type="NCBI Taxonomy" id="13370"/>
    <lineage>
        <taxon>Eukaryota</taxon>
        <taxon>Fungi</taxon>
        <taxon>Dikarya</taxon>
        <taxon>Ascomycota</taxon>
        <taxon>Saccharomycotina</taxon>
        <taxon>Pichiomycetes</taxon>
        <taxon>Pichiales</taxon>
        <taxon>Pichiaceae</taxon>
        <taxon>Brettanomyces</taxon>
    </lineage>
</organism>
<keyword evidence="4" id="KW-1133">Transmembrane helix</keyword>
<dbReference type="EMBL" id="CAACVR010000076">
    <property type="protein sequence ID" value="VEU24310.1"/>
    <property type="molecule type" value="Genomic_DNA"/>
</dbReference>
<keyword evidence="4" id="KW-0812">Transmembrane</keyword>
<evidence type="ECO:0000256" key="3">
    <source>
        <dbReference type="SAM" id="MobiDB-lite"/>
    </source>
</evidence>
<evidence type="ECO:0000256" key="2">
    <source>
        <dbReference type="PROSITE-ProRule" id="PRU00703"/>
    </source>
</evidence>